<evidence type="ECO:0000259" key="2">
    <source>
        <dbReference type="Pfam" id="PF12705"/>
    </source>
</evidence>
<evidence type="ECO:0000256" key="1">
    <source>
        <dbReference type="SAM" id="Coils"/>
    </source>
</evidence>
<dbReference type="EMBL" id="MN740881">
    <property type="protein sequence ID" value="QHU16386.1"/>
    <property type="molecule type" value="Genomic_DNA"/>
</dbReference>
<dbReference type="InterPro" id="IPR038726">
    <property type="entry name" value="PDDEXK_AddAB-type"/>
</dbReference>
<dbReference type="Pfam" id="PF12705">
    <property type="entry name" value="PDDEXK_1"/>
    <property type="match status" value="1"/>
</dbReference>
<dbReference type="InterPro" id="IPR011604">
    <property type="entry name" value="PDDEXK-like_dom_sf"/>
</dbReference>
<name>A0A6C0KGW3_9ZZZZ</name>
<keyword evidence="1" id="KW-0175">Coiled coil</keyword>
<proteinExistence type="predicted"/>
<dbReference type="AlphaFoldDB" id="A0A6C0KGW3"/>
<feature type="coiled-coil region" evidence="1">
    <location>
        <begin position="242"/>
        <end position="269"/>
    </location>
</feature>
<reference evidence="3" key="1">
    <citation type="journal article" date="2020" name="Nature">
        <title>Giant virus diversity and host interactions through global metagenomics.</title>
        <authorList>
            <person name="Schulz F."/>
            <person name="Roux S."/>
            <person name="Paez-Espino D."/>
            <person name="Jungbluth S."/>
            <person name="Walsh D.A."/>
            <person name="Denef V.J."/>
            <person name="McMahon K.D."/>
            <person name="Konstantinidis K.T."/>
            <person name="Eloe-Fadrosh E.A."/>
            <person name="Kyrpides N.C."/>
            <person name="Woyke T."/>
        </authorList>
    </citation>
    <scope>NUCLEOTIDE SEQUENCE</scope>
    <source>
        <strain evidence="3">GVMAG-S-3300011013-78</strain>
    </source>
</reference>
<accession>A0A6C0KGW3</accession>
<feature type="domain" description="PD-(D/E)XK endonuclease-like" evidence="2">
    <location>
        <begin position="116"/>
        <end position="242"/>
    </location>
</feature>
<dbReference type="Gene3D" id="3.90.320.10">
    <property type="match status" value="1"/>
</dbReference>
<evidence type="ECO:0000313" key="3">
    <source>
        <dbReference type="EMBL" id="QHU16386.1"/>
    </source>
</evidence>
<sequence length="269" mass="32627">MDPTYLKIKYPHERDAHISFDEGPHIYTINGLSDYTSVTTWNHEHFSKFDADAIIDKMMKSPKWSQNKYFGKTKEEIKALWDANRDQAASAGTKLHYDIECFYNQEEIKNDSKEYQYFKNFHENYKSLVPYRTEWMIYDEELKLAGSIDMTFIDKDGNLEIYDWKRSKEIKKSPSFNQYAINPIIEHLPDTNYWHYSLQLNTYKAILEKNYNKKIKSMYLVIFHPNFPNYRRIKVGDLSYEVKQLFEERKQLFEERKQLFEERKQLFEE</sequence>
<organism evidence="3">
    <name type="scientific">viral metagenome</name>
    <dbReference type="NCBI Taxonomy" id="1070528"/>
    <lineage>
        <taxon>unclassified sequences</taxon>
        <taxon>metagenomes</taxon>
        <taxon>organismal metagenomes</taxon>
    </lineage>
</organism>
<protein>
    <recommendedName>
        <fullName evidence="2">PD-(D/E)XK endonuclease-like domain-containing protein</fullName>
    </recommendedName>
</protein>